<comment type="caution">
    <text evidence="3">The sequence shown here is derived from an EMBL/GenBank/DDBJ whole genome shotgun (WGS) entry which is preliminary data.</text>
</comment>
<proteinExistence type="predicted"/>
<protein>
    <submittedName>
        <fullName evidence="3">Uncharacterized protein</fullName>
    </submittedName>
</protein>
<evidence type="ECO:0000313" key="3">
    <source>
        <dbReference type="EMBL" id="KAG7532006.1"/>
    </source>
</evidence>
<keyword evidence="2" id="KW-1133">Transmembrane helix</keyword>
<keyword evidence="4" id="KW-1185">Reference proteome</keyword>
<evidence type="ECO:0000256" key="1">
    <source>
        <dbReference type="SAM" id="MobiDB-lite"/>
    </source>
</evidence>
<sequence>MTTQYPPPPSRDPPPELPRRRNVNTSEPTIPAGPSTSHEDPSVMGSIKAKLPFTHEHEEGDDDSFDVIGYWAITALSWLFLLAIPLLLFPRLLAFLAQSNNDPSFNLASSHKKGQHYDDLTPLEKLLAQQLGWGCVGVAVVLACIIASPNSPPPPFPPLSSTTSLPPPVPALPPTTALRLSILLTVSSLLSLSAFFIYNNRSVGQAVSVGVGMGNAILGIWGFWVGLFGFGGRTSKKTGADKRTSAFPFKNKNAASVQKSKWKAEQGLR</sequence>
<gene>
    <name evidence="3" type="ORF">FFLO_03945</name>
</gene>
<reference evidence="3" key="1">
    <citation type="submission" date="2020-04" db="EMBL/GenBank/DDBJ databases">
        <title>Analysis of mating type loci in Filobasidium floriforme.</title>
        <authorList>
            <person name="Nowrousian M."/>
        </authorList>
    </citation>
    <scope>NUCLEOTIDE SEQUENCE</scope>
    <source>
        <strain evidence="3">CBS 6242</strain>
    </source>
</reference>
<feature type="transmembrane region" description="Helical" evidence="2">
    <location>
        <begin position="177"/>
        <end position="198"/>
    </location>
</feature>
<evidence type="ECO:0000256" key="2">
    <source>
        <dbReference type="SAM" id="Phobius"/>
    </source>
</evidence>
<dbReference type="PANTHER" id="PTHR39605:SF1">
    <property type="entry name" value="MAJOR FACILITATOR SUPERFAMILY (MFS) PROFILE DOMAIN-CONTAINING PROTEIN"/>
    <property type="match status" value="1"/>
</dbReference>
<organism evidence="3 4">
    <name type="scientific">Filobasidium floriforme</name>
    <dbReference type="NCBI Taxonomy" id="5210"/>
    <lineage>
        <taxon>Eukaryota</taxon>
        <taxon>Fungi</taxon>
        <taxon>Dikarya</taxon>
        <taxon>Basidiomycota</taxon>
        <taxon>Agaricomycotina</taxon>
        <taxon>Tremellomycetes</taxon>
        <taxon>Filobasidiales</taxon>
        <taxon>Filobasidiaceae</taxon>
        <taxon>Filobasidium</taxon>
    </lineage>
</organism>
<accession>A0A8K0JJT3</accession>
<feature type="compositionally biased region" description="Pro residues" evidence="1">
    <location>
        <begin position="1"/>
        <end position="12"/>
    </location>
</feature>
<dbReference type="Proteomes" id="UP000812966">
    <property type="component" value="Unassembled WGS sequence"/>
</dbReference>
<keyword evidence="2" id="KW-0472">Membrane</keyword>
<feature type="transmembrane region" description="Helical" evidence="2">
    <location>
        <begin position="210"/>
        <end position="230"/>
    </location>
</feature>
<name>A0A8K0JJT3_9TREE</name>
<dbReference type="AlphaFoldDB" id="A0A8K0JJT3"/>
<feature type="region of interest" description="Disordered" evidence="1">
    <location>
        <begin position="1"/>
        <end position="43"/>
    </location>
</feature>
<dbReference type="PANTHER" id="PTHR39605">
    <property type="entry name" value="MAJOR FACILITATOR SUPERFAMILY (MFS) PROFILE DOMAIN-CONTAINING PROTEIN"/>
    <property type="match status" value="1"/>
</dbReference>
<evidence type="ECO:0000313" key="4">
    <source>
        <dbReference type="Proteomes" id="UP000812966"/>
    </source>
</evidence>
<dbReference type="EMBL" id="JABELV010000077">
    <property type="protein sequence ID" value="KAG7532006.1"/>
    <property type="molecule type" value="Genomic_DNA"/>
</dbReference>
<feature type="transmembrane region" description="Helical" evidence="2">
    <location>
        <begin position="131"/>
        <end position="149"/>
    </location>
</feature>
<keyword evidence="2" id="KW-0812">Transmembrane</keyword>
<feature type="transmembrane region" description="Helical" evidence="2">
    <location>
        <begin position="68"/>
        <end position="89"/>
    </location>
</feature>